<dbReference type="PANTHER" id="PTHR35788">
    <property type="entry name" value="EXPORTED PROTEIN-RELATED"/>
    <property type="match status" value="1"/>
</dbReference>
<keyword evidence="2" id="KW-1185">Reference proteome</keyword>
<organism evidence="1 2">
    <name type="scientific">Brevibacillus fluminis</name>
    <dbReference type="NCBI Taxonomy" id="511487"/>
    <lineage>
        <taxon>Bacteria</taxon>
        <taxon>Bacillati</taxon>
        <taxon>Bacillota</taxon>
        <taxon>Bacilli</taxon>
        <taxon>Bacillales</taxon>
        <taxon>Paenibacillaceae</taxon>
        <taxon>Brevibacillus</taxon>
    </lineage>
</organism>
<dbReference type="InterPro" id="IPR052913">
    <property type="entry name" value="Glycopeptide_resist_protein"/>
</dbReference>
<dbReference type="OrthoDB" id="9813301at2"/>
<gene>
    <name evidence="1" type="ORF">EDM56_25985</name>
</gene>
<evidence type="ECO:0000313" key="2">
    <source>
        <dbReference type="Proteomes" id="UP000271031"/>
    </source>
</evidence>
<name>A0A3M8CZB4_9BACL</name>
<dbReference type="Pfam" id="PF04294">
    <property type="entry name" value="VanW"/>
    <property type="match status" value="1"/>
</dbReference>
<dbReference type="RefSeq" id="WP_122920858.1">
    <property type="nucleotide sequence ID" value="NZ_RHHQ01000023.1"/>
</dbReference>
<sequence>MKLSQVHPIFYHTRIKQKQLARTCSDLVCRTKFAEDVSQALLPHSCKKHQSLLRRKLGNADPQLQENKIVNLKLAIEQLDGLLIRPGETFSFWRRVGKPTKRRGFIEGMLLSQGKVITGVGGGLCQMANLLYWMALHTPLQISERHHHNFDPFPDDQRVLPFGSGASVFYNYVDLRFYNPTDQTFQLLVWMTDQHLKGKIVSDREWPYAYHIEERNHHFLREQDKTYRTNELWRHMVEKRTGKTVKVEHLMKNKAEVKYPVHFEENSNLTEESGRM</sequence>
<protein>
    <submittedName>
        <fullName evidence="1">Vancomycin resistance protein</fullName>
    </submittedName>
</protein>
<dbReference type="AlphaFoldDB" id="A0A3M8CZB4"/>
<dbReference type="InterPro" id="IPR007391">
    <property type="entry name" value="Vancomycin_resist_VanW"/>
</dbReference>
<dbReference type="Proteomes" id="UP000271031">
    <property type="component" value="Unassembled WGS sequence"/>
</dbReference>
<reference evidence="1 2" key="1">
    <citation type="submission" date="2018-10" db="EMBL/GenBank/DDBJ databases">
        <title>Phylogenomics of Brevibacillus.</title>
        <authorList>
            <person name="Dunlap C."/>
        </authorList>
    </citation>
    <scope>NUCLEOTIDE SEQUENCE [LARGE SCALE GENOMIC DNA]</scope>
    <source>
        <strain evidence="1 2">JCM 15716</strain>
    </source>
</reference>
<dbReference type="PANTHER" id="PTHR35788:SF1">
    <property type="entry name" value="EXPORTED PROTEIN"/>
    <property type="match status" value="1"/>
</dbReference>
<evidence type="ECO:0000313" key="1">
    <source>
        <dbReference type="EMBL" id="RNB81176.1"/>
    </source>
</evidence>
<dbReference type="EMBL" id="RHHQ01000023">
    <property type="protein sequence ID" value="RNB81176.1"/>
    <property type="molecule type" value="Genomic_DNA"/>
</dbReference>
<proteinExistence type="predicted"/>
<comment type="caution">
    <text evidence="1">The sequence shown here is derived from an EMBL/GenBank/DDBJ whole genome shotgun (WGS) entry which is preliminary data.</text>
</comment>
<accession>A0A3M8CZB4</accession>